<sequence length="102" mass="11925">MDDQAVIQYRPTMTEPITEPLYSRISFANIELNKWYYLKAENLDYIVRPFINNEYGITFGITQMLDRDEPTPDWVNIACIYTLTPDDIDGDSIKVYNYVSAN</sequence>
<organism evidence="1">
    <name type="scientific">viral metagenome</name>
    <dbReference type="NCBI Taxonomy" id="1070528"/>
    <lineage>
        <taxon>unclassified sequences</taxon>
        <taxon>metagenomes</taxon>
        <taxon>organismal metagenomes</taxon>
    </lineage>
</organism>
<name>A0A6C0LRZ3_9ZZZZ</name>
<proteinExistence type="predicted"/>
<dbReference type="AlphaFoldDB" id="A0A6C0LRZ3"/>
<dbReference type="EMBL" id="MN740534">
    <property type="protein sequence ID" value="QHU32032.1"/>
    <property type="molecule type" value="Genomic_DNA"/>
</dbReference>
<evidence type="ECO:0000313" key="1">
    <source>
        <dbReference type="EMBL" id="QHU32032.1"/>
    </source>
</evidence>
<protein>
    <submittedName>
        <fullName evidence="1">Uncharacterized protein</fullName>
    </submittedName>
</protein>
<accession>A0A6C0LRZ3</accession>
<reference evidence="1" key="1">
    <citation type="journal article" date="2020" name="Nature">
        <title>Giant virus diversity and host interactions through global metagenomics.</title>
        <authorList>
            <person name="Schulz F."/>
            <person name="Roux S."/>
            <person name="Paez-Espino D."/>
            <person name="Jungbluth S."/>
            <person name="Walsh D.A."/>
            <person name="Denef V.J."/>
            <person name="McMahon K.D."/>
            <person name="Konstantinidis K.T."/>
            <person name="Eloe-Fadrosh E.A."/>
            <person name="Kyrpides N.C."/>
            <person name="Woyke T."/>
        </authorList>
    </citation>
    <scope>NUCLEOTIDE SEQUENCE</scope>
    <source>
        <strain evidence="1">GVMAG-M-3300027963-41</strain>
    </source>
</reference>